<dbReference type="PANTHER" id="PTHR43796">
    <property type="entry name" value="CARBOXYNORSPERMIDINE SYNTHASE"/>
    <property type="match status" value="1"/>
</dbReference>
<dbReference type="AlphaFoldDB" id="A0A1I4JUC6"/>
<reference evidence="3" key="1">
    <citation type="submission" date="2016-10" db="EMBL/GenBank/DDBJ databases">
        <authorList>
            <person name="Varghese N."/>
            <person name="Submissions S."/>
        </authorList>
    </citation>
    <scope>NUCLEOTIDE SEQUENCE [LARGE SCALE GENOMIC DNA]</scope>
    <source>
        <strain evidence="3">CGMCC 1.4250</strain>
    </source>
</reference>
<dbReference type="Pfam" id="PF03435">
    <property type="entry name" value="Sacchrp_dh_NADP"/>
    <property type="match status" value="1"/>
</dbReference>
<evidence type="ECO:0000313" key="2">
    <source>
        <dbReference type="EMBL" id="SFL70130.1"/>
    </source>
</evidence>
<dbReference type="Gene3D" id="3.40.50.720">
    <property type="entry name" value="NAD(P)-binding Rossmann-like Domain"/>
    <property type="match status" value="1"/>
</dbReference>
<dbReference type="RefSeq" id="WP_091482728.1">
    <property type="nucleotide sequence ID" value="NZ_FOTR01000003.1"/>
</dbReference>
<gene>
    <name evidence="2" type="ORF">SAMN04487943_103175</name>
</gene>
<dbReference type="Gene3D" id="3.30.360.10">
    <property type="entry name" value="Dihydrodipicolinate Reductase, domain 2"/>
    <property type="match status" value="1"/>
</dbReference>
<name>A0A1I4JUC6_9BACI</name>
<evidence type="ECO:0000313" key="3">
    <source>
        <dbReference type="Proteomes" id="UP000198565"/>
    </source>
</evidence>
<dbReference type="SUPFAM" id="SSF51735">
    <property type="entry name" value="NAD(P)-binding Rossmann-fold domains"/>
    <property type="match status" value="1"/>
</dbReference>
<dbReference type="Proteomes" id="UP000198565">
    <property type="component" value="Unassembled WGS sequence"/>
</dbReference>
<keyword evidence="3" id="KW-1185">Reference proteome</keyword>
<dbReference type="EMBL" id="FOTR01000003">
    <property type="protein sequence ID" value="SFL70130.1"/>
    <property type="molecule type" value="Genomic_DNA"/>
</dbReference>
<sequence>MKDAIIVIGGYGKVGQMICKILAKQFPGRVYAAGRNKDKAIRFANETNNVVQPLVFDMHQTEIPSWLLDAKLVMMCIDQPNTRFMQACLQNGTAYIDITADRHFLIEARKLEKEDILAPAVLSVGLIPGLSNLLANHVKELMPAVHQLDIDVLLGLGDDHGEAALKWMLDQIHSHFIIYQKENKVWKIPFSDKKLTNFGSVNGKKHTHRFPFPDQLTLYHTLKVPSVSTRICFDSNFITTIFAWFCRWKLSRLLQLPFFQQIFLFLLKKWRFGSKQFSVHVSGYHENSNESITLYGEEESVITAQVAASVATAILTNNFNPDIYHIDQLFRLNYQENTLYLEAKQNKNIYYLCNSIRLSYF</sequence>
<dbReference type="STRING" id="334253.SAMN04487943_103175"/>
<evidence type="ECO:0000259" key="1">
    <source>
        <dbReference type="Pfam" id="PF03435"/>
    </source>
</evidence>
<protein>
    <submittedName>
        <fullName evidence="2">Saccharopine dehydrogenase NADP binding domain-containing protein</fullName>
    </submittedName>
</protein>
<dbReference type="InterPro" id="IPR036291">
    <property type="entry name" value="NAD(P)-bd_dom_sf"/>
</dbReference>
<accession>A0A1I4JUC6</accession>
<proteinExistence type="predicted"/>
<dbReference type="InterPro" id="IPR005097">
    <property type="entry name" value="Sacchrp_dh_NADP-bd"/>
</dbReference>
<organism evidence="2 3">
    <name type="scientific">Gracilibacillus orientalis</name>
    <dbReference type="NCBI Taxonomy" id="334253"/>
    <lineage>
        <taxon>Bacteria</taxon>
        <taxon>Bacillati</taxon>
        <taxon>Bacillota</taxon>
        <taxon>Bacilli</taxon>
        <taxon>Bacillales</taxon>
        <taxon>Bacillaceae</taxon>
        <taxon>Gracilibacillus</taxon>
    </lineage>
</organism>
<dbReference type="PANTHER" id="PTHR43796:SF2">
    <property type="entry name" value="CARBOXYNORSPERMIDINE SYNTHASE"/>
    <property type="match status" value="1"/>
</dbReference>
<feature type="domain" description="Saccharopine dehydrogenase NADP binding" evidence="1">
    <location>
        <begin position="5"/>
        <end position="100"/>
    </location>
</feature>
<dbReference type="OrthoDB" id="1910498at2"/>